<dbReference type="OMA" id="NCHRIIR"/>
<evidence type="ECO:0000313" key="4">
    <source>
        <dbReference type="RefSeq" id="XP_055894260.1"/>
    </source>
</evidence>
<feature type="domain" description="FAS1" evidence="2">
    <location>
        <begin position="237"/>
        <end position="368"/>
    </location>
</feature>
<feature type="signal peptide" evidence="1">
    <location>
        <begin position="1"/>
        <end position="23"/>
    </location>
</feature>
<dbReference type="RefSeq" id="XP_055894265.1">
    <property type="nucleotide sequence ID" value="XM_056038290.1"/>
</dbReference>
<feature type="domain" description="FAS1" evidence="2">
    <location>
        <begin position="99"/>
        <end position="231"/>
    </location>
</feature>
<dbReference type="PANTHER" id="PTHR10900">
    <property type="entry name" value="PERIOSTIN-RELATED"/>
    <property type="match status" value="1"/>
</dbReference>
<name>A0A9W3B4A7_BIOGL</name>
<proteinExistence type="predicted"/>
<feature type="chain" id="PRO_5044702962" evidence="1">
    <location>
        <begin position="24"/>
        <end position="665"/>
    </location>
</feature>
<reference evidence="4 5" key="1">
    <citation type="submission" date="2025-04" db="UniProtKB">
        <authorList>
            <consortium name="RefSeq"/>
        </authorList>
    </citation>
    <scope>IDENTIFICATION</scope>
</reference>
<organism evidence="3 9">
    <name type="scientific">Biomphalaria glabrata</name>
    <name type="common">Bloodfluke planorb</name>
    <name type="synonym">Freshwater snail</name>
    <dbReference type="NCBI Taxonomy" id="6526"/>
    <lineage>
        <taxon>Eukaryota</taxon>
        <taxon>Metazoa</taxon>
        <taxon>Spiralia</taxon>
        <taxon>Lophotrochozoa</taxon>
        <taxon>Mollusca</taxon>
        <taxon>Gastropoda</taxon>
        <taxon>Heterobranchia</taxon>
        <taxon>Euthyneura</taxon>
        <taxon>Panpulmonata</taxon>
        <taxon>Hygrophila</taxon>
        <taxon>Lymnaeoidea</taxon>
        <taxon>Planorbidae</taxon>
        <taxon>Biomphalaria</taxon>
    </lineage>
</organism>
<gene>
    <name evidence="4 5 6 7 8 9" type="primary">LOC106051776</name>
</gene>
<dbReference type="FunFam" id="2.30.180.10:FF:000032">
    <property type="entry name" value="Fasciclin domain-containing protein, putative"/>
    <property type="match status" value="1"/>
</dbReference>
<dbReference type="GO" id="GO:0050839">
    <property type="term" value="F:cell adhesion molecule binding"/>
    <property type="evidence" value="ECO:0007669"/>
    <property type="project" value="TreeGrafter"/>
</dbReference>
<dbReference type="GO" id="GO:0031012">
    <property type="term" value="C:extracellular matrix"/>
    <property type="evidence" value="ECO:0007669"/>
    <property type="project" value="TreeGrafter"/>
</dbReference>
<sequence length="665" mass="74383">MTSFLSQLTLSVMLVNLLLLTDCQTKSGKRRQRRSTRNGAEGPNMCKVLQVYGRQDKYFTHCVADHLKMICERPTYERWDCCPGFAKRSRELGCTIEKPLDNIIGTARELKLNKFIALAEKARLTTDLMQYGPYTAFVPSDEAIADAAPALVSSLSDTKGGSPLIRYHIAPGRLNISNFKERDQELVTLHDGSRVRVNKYAYGVATVNCARITRPDELATNGIVHVIDKVITPLDVHGTVAERLAADERFSQFNLAMLVSDMSKKLKTKKGSFTVLAPTDQAFAKLPVDLLNRILTDADTAEKVLQRHVVRGVFCADAIVVSVGLKTLDDTRLLFRCKRDGLLVNEAKVLYPDIVGSNGVIHGIDKVLLPDVVKTAEDLMKEMSLNDFLTLVDMAGLNETLQGSNYTIFTPTDKAIKDLPRGYLSALPKEDLQTLIKYHMVPGKITNDNIVGEHQLDTLSPLAVKIKIMISRKGVTVDKATVDEETRECQDAIIHKIDQVLVPNQNSLVNEISRDTELSGFLDMLHQSGVTEMLLPSGSYTVLAPTNKAFSMLDKKLLQKIIEDPVRLKKFVGRHIISSLILKCNIPEHGIYSTRSMQTDPTDFEFHQRSRRLHVNKHAVAVSNDILTSNGVLYKIDHVLPCTCEPSLRTNQGIYISDHRYRRRF</sequence>
<dbReference type="Gene3D" id="2.30.180.10">
    <property type="entry name" value="FAS1 domain"/>
    <property type="match status" value="4"/>
</dbReference>
<dbReference type="RefSeq" id="XP_055894263.1">
    <property type="nucleotide sequence ID" value="XM_056038288.1"/>
</dbReference>
<dbReference type="AlphaFoldDB" id="A0A9W3B4A7"/>
<dbReference type="RefSeq" id="XP_055894261.1">
    <property type="nucleotide sequence ID" value="XM_056038286.1"/>
</dbReference>
<feature type="domain" description="FAS1" evidence="2">
    <location>
        <begin position="372"/>
        <end position="501"/>
    </location>
</feature>
<dbReference type="PANTHER" id="PTHR10900:SF114">
    <property type="entry name" value="FAS1 DOMAIN-CONTAINING PROTEIN"/>
    <property type="match status" value="1"/>
</dbReference>
<protein>
    <submittedName>
        <fullName evidence="4 5">Transforming growth factor-beta-induced protein ig-h3-like</fullName>
    </submittedName>
</protein>
<feature type="domain" description="FAS1" evidence="2">
    <location>
        <begin position="505"/>
        <end position="640"/>
    </location>
</feature>
<dbReference type="RefSeq" id="XP_055894264.1">
    <property type="nucleotide sequence ID" value="XM_056038289.1"/>
</dbReference>
<evidence type="ECO:0000313" key="8">
    <source>
        <dbReference type="RefSeq" id="XP_055894264.1"/>
    </source>
</evidence>
<evidence type="ECO:0000313" key="3">
    <source>
        <dbReference type="Proteomes" id="UP001165740"/>
    </source>
</evidence>
<dbReference type="PROSITE" id="PS50213">
    <property type="entry name" value="FAS1"/>
    <property type="match status" value="4"/>
</dbReference>
<dbReference type="SMART" id="SM00554">
    <property type="entry name" value="FAS1"/>
    <property type="match status" value="4"/>
</dbReference>
<evidence type="ECO:0000259" key="2">
    <source>
        <dbReference type="PROSITE" id="PS50213"/>
    </source>
</evidence>
<dbReference type="GO" id="GO:0030198">
    <property type="term" value="P:extracellular matrix organization"/>
    <property type="evidence" value="ECO:0007669"/>
    <property type="project" value="TreeGrafter"/>
</dbReference>
<dbReference type="OrthoDB" id="286301at2759"/>
<keyword evidence="3" id="KW-1185">Reference proteome</keyword>
<accession>A0A9W3B4A7</accession>
<evidence type="ECO:0000256" key="1">
    <source>
        <dbReference type="SAM" id="SignalP"/>
    </source>
</evidence>
<evidence type="ECO:0000313" key="6">
    <source>
        <dbReference type="RefSeq" id="XP_055894262.1"/>
    </source>
</evidence>
<dbReference type="RefSeq" id="XP_055894260.1">
    <property type="nucleotide sequence ID" value="XM_056038285.1"/>
</dbReference>
<keyword evidence="1" id="KW-0732">Signal</keyword>
<dbReference type="GO" id="GO:0007155">
    <property type="term" value="P:cell adhesion"/>
    <property type="evidence" value="ECO:0007669"/>
    <property type="project" value="TreeGrafter"/>
</dbReference>
<dbReference type="RefSeq" id="XP_055894262.1">
    <property type="nucleotide sequence ID" value="XM_056038287.1"/>
</dbReference>
<dbReference type="Proteomes" id="UP001165740">
    <property type="component" value="Chromosome 8"/>
</dbReference>
<dbReference type="GO" id="GO:0005615">
    <property type="term" value="C:extracellular space"/>
    <property type="evidence" value="ECO:0007669"/>
    <property type="project" value="TreeGrafter"/>
</dbReference>
<evidence type="ECO:0000313" key="9">
    <source>
        <dbReference type="RefSeq" id="XP_055894265.1"/>
    </source>
</evidence>
<dbReference type="Pfam" id="PF02469">
    <property type="entry name" value="Fasciclin"/>
    <property type="match status" value="4"/>
</dbReference>
<dbReference type="SUPFAM" id="SSF82153">
    <property type="entry name" value="FAS1 domain"/>
    <property type="match status" value="4"/>
</dbReference>
<dbReference type="GeneID" id="106051776"/>
<dbReference type="InterPro" id="IPR000782">
    <property type="entry name" value="FAS1_domain"/>
</dbReference>
<evidence type="ECO:0000313" key="5">
    <source>
        <dbReference type="RefSeq" id="XP_055894261.1"/>
    </source>
</evidence>
<dbReference type="InterPro" id="IPR036378">
    <property type="entry name" value="FAS1_dom_sf"/>
</dbReference>
<dbReference type="InterPro" id="IPR050904">
    <property type="entry name" value="Adhesion/Biosynth-related"/>
</dbReference>
<evidence type="ECO:0000313" key="7">
    <source>
        <dbReference type="RefSeq" id="XP_055894263.1"/>
    </source>
</evidence>